<evidence type="ECO:0000313" key="3">
    <source>
        <dbReference type="Proteomes" id="UP000054498"/>
    </source>
</evidence>
<name>A0A0D2LY13_9CHLO</name>
<evidence type="ECO:0000256" key="1">
    <source>
        <dbReference type="SAM" id="MobiDB-lite"/>
    </source>
</evidence>
<gene>
    <name evidence="2" type="ORF">MNEG_13586</name>
</gene>
<sequence length="270" mass="28488">MALLAGAARPIAAAAGSTKPLPLPLTPGTAGREGSLPHQDAHGGLVDHTATAEHHVKHVAAITGAKPSSGEQARAHAHAHHQARQASRERERMRNQMFIGYNEGGAPQHSIVLTTNLGIITITPRSDLSPATVARVMALASSADARHGEINRHEPVPPGEGPPLEGNPSLVRGDVAMVPGSMTFVIALAEHPEWGNSHTLWGKIESTDSESWETLSRIPTKPYTNLTDGPITTRWLQKGAVVPLRVQVAAAAPRRHLRPAPALGAEVVEA</sequence>
<accession>A0A0D2LY13</accession>
<evidence type="ECO:0000313" key="2">
    <source>
        <dbReference type="EMBL" id="KIY94376.1"/>
    </source>
</evidence>
<proteinExistence type="predicted"/>
<dbReference type="AlphaFoldDB" id="A0A0D2LY13"/>
<protein>
    <submittedName>
        <fullName evidence="2">Uncharacterized protein</fullName>
    </submittedName>
</protein>
<keyword evidence="3" id="KW-1185">Reference proteome</keyword>
<dbReference type="KEGG" id="mng:MNEG_13586"/>
<feature type="region of interest" description="Disordered" evidence="1">
    <location>
        <begin position="67"/>
        <end position="90"/>
    </location>
</feature>
<dbReference type="GeneID" id="25731063"/>
<dbReference type="Proteomes" id="UP000054498">
    <property type="component" value="Unassembled WGS sequence"/>
</dbReference>
<dbReference type="InterPro" id="IPR029000">
    <property type="entry name" value="Cyclophilin-like_dom_sf"/>
</dbReference>
<organism evidence="2 3">
    <name type="scientific">Monoraphidium neglectum</name>
    <dbReference type="NCBI Taxonomy" id="145388"/>
    <lineage>
        <taxon>Eukaryota</taxon>
        <taxon>Viridiplantae</taxon>
        <taxon>Chlorophyta</taxon>
        <taxon>core chlorophytes</taxon>
        <taxon>Chlorophyceae</taxon>
        <taxon>CS clade</taxon>
        <taxon>Sphaeropleales</taxon>
        <taxon>Selenastraceae</taxon>
        <taxon>Monoraphidium</taxon>
    </lineage>
</organism>
<dbReference type="OrthoDB" id="532384at2759"/>
<dbReference type="EMBL" id="KK104138">
    <property type="protein sequence ID" value="KIY94376.1"/>
    <property type="molecule type" value="Genomic_DNA"/>
</dbReference>
<feature type="region of interest" description="Disordered" evidence="1">
    <location>
        <begin position="17"/>
        <end position="43"/>
    </location>
</feature>
<dbReference type="RefSeq" id="XP_013893396.1">
    <property type="nucleotide sequence ID" value="XM_014037942.1"/>
</dbReference>
<reference evidence="2 3" key="1">
    <citation type="journal article" date="2013" name="BMC Genomics">
        <title>Reconstruction of the lipid metabolism for the microalga Monoraphidium neglectum from its genome sequence reveals characteristics suitable for biofuel production.</title>
        <authorList>
            <person name="Bogen C."/>
            <person name="Al-Dilaimi A."/>
            <person name="Albersmeier A."/>
            <person name="Wichmann J."/>
            <person name="Grundmann M."/>
            <person name="Rupp O."/>
            <person name="Lauersen K.J."/>
            <person name="Blifernez-Klassen O."/>
            <person name="Kalinowski J."/>
            <person name="Goesmann A."/>
            <person name="Mussgnug J.H."/>
            <person name="Kruse O."/>
        </authorList>
    </citation>
    <scope>NUCLEOTIDE SEQUENCE [LARGE SCALE GENOMIC DNA]</scope>
    <source>
        <strain evidence="2 3">SAG 48.87</strain>
    </source>
</reference>
<dbReference type="STRING" id="145388.A0A0D2LY13"/>
<dbReference type="SUPFAM" id="SSF50891">
    <property type="entry name" value="Cyclophilin-like"/>
    <property type="match status" value="1"/>
</dbReference>
<dbReference type="PANTHER" id="PTHR46873:SF1">
    <property type="entry name" value="EXPRESSED PROTEIN"/>
    <property type="match status" value="1"/>
</dbReference>
<dbReference type="PANTHER" id="PTHR46873">
    <property type="entry name" value="EXPRESSED PROTEIN"/>
    <property type="match status" value="1"/>
</dbReference>